<gene>
    <name evidence="5" type="ORF">VASRM7_490</name>
</gene>
<dbReference type="AlphaFoldDB" id="A0A097CST6"/>
<dbReference type="InterPro" id="IPR009057">
    <property type="entry name" value="Homeodomain-like_sf"/>
</dbReference>
<organism evidence="5">
    <name type="scientific">Verrucosispora sp. MS100047</name>
    <dbReference type="NCBI Taxonomy" id="1410949"/>
    <lineage>
        <taxon>Bacteria</taxon>
        <taxon>Bacillati</taxon>
        <taxon>Actinomycetota</taxon>
        <taxon>Actinomycetes</taxon>
        <taxon>Micromonosporales</taxon>
        <taxon>Micromonosporaceae</taxon>
        <taxon>Micromonospora</taxon>
    </lineage>
</organism>
<dbReference type="Pfam" id="PF00440">
    <property type="entry name" value="TetR_N"/>
    <property type="match status" value="1"/>
</dbReference>
<evidence type="ECO:0000259" key="4">
    <source>
        <dbReference type="PROSITE" id="PS50977"/>
    </source>
</evidence>
<evidence type="ECO:0000313" key="5">
    <source>
        <dbReference type="EMBL" id="AIS85730.1"/>
    </source>
</evidence>
<evidence type="ECO:0000256" key="2">
    <source>
        <dbReference type="PROSITE-ProRule" id="PRU00335"/>
    </source>
</evidence>
<dbReference type="EMBL" id="KF826676">
    <property type="protein sequence ID" value="AIS85730.1"/>
    <property type="molecule type" value="Genomic_DNA"/>
</dbReference>
<dbReference type="PROSITE" id="PS50977">
    <property type="entry name" value="HTH_TETR_2"/>
    <property type="match status" value="1"/>
</dbReference>
<dbReference type="Gene3D" id="1.10.357.10">
    <property type="entry name" value="Tetracycline Repressor, domain 2"/>
    <property type="match status" value="1"/>
</dbReference>
<feature type="compositionally biased region" description="Basic and acidic residues" evidence="3">
    <location>
        <begin position="85"/>
        <end position="108"/>
    </location>
</feature>
<dbReference type="InterPro" id="IPR001647">
    <property type="entry name" value="HTH_TetR"/>
</dbReference>
<feature type="domain" description="HTH tetR-type" evidence="4">
    <location>
        <begin position="241"/>
        <end position="301"/>
    </location>
</feature>
<reference evidence="5" key="1">
    <citation type="submission" date="2013-11" db="EMBL/GenBank/DDBJ databases">
        <title>New antitubercular compounds from marine-derived Verrucosispora sp. MS100047.</title>
        <authorList>
            <person name="Huang P."/>
            <person name="Xie F."/>
            <person name="Wang Q."/>
            <person name="Wang J."/>
            <person name="Wang Q."/>
            <person name="Abdel-Mageed W.M."/>
            <person name="Liu M."/>
            <person name="Han J."/>
            <person name="Song F."/>
            <person name="Dai H."/>
            <person name="Liu X."/>
            <person name="Zhang L."/>
        </authorList>
    </citation>
    <scope>NUCLEOTIDE SEQUENCE</scope>
    <source>
        <strain evidence="5">MS100047</strain>
    </source>
</reference>
<feature type="compositionally biased region" description="Basic and acidic residues" evidence="3">
    <location>
        <begin position="118"/>
        <end position="127"/>
    </location>
</feature>
<accession>A0A097CST6</accession>
<evidence type="ECO:0000256" key="1">
    <source>
        <dbReference type="ARBA" id="ARBA00023125"/>
    </source>
</evidence>
<feature type="compositionally biased region" description="Basic residues" evidence="3">
    <location>
        <begin position="35"/>
        <end position="45"/>
    </location>
</feature>
<dbReference type="SUPFAM" id="SSF48498">
    <property type="entry name" value="Tetracyclin repressor-like, C-terminal domain"/>
    <property type="match status" value="1"/>
</dbReference>
<dbReference type="PANTHER" id="PTHR30055:SF209">
    <property type="entry name" value="POSSIBLE TRANSCRIPTIONAL REGULATORY PROTEIN (PROBABLY TETR-FAMILY)"/>
    <property type="match status" value="1"/>
</dbReference>
<proteinExistence type="predicted"/>
<keyword evidence="1 2" id="KW-0238">DNA-binding</keyword>
<dbReference type="SUPFAM" id="SSF46689">
    <property type="entry name" value="Homeodomain-like"/>
    <property type="match status" value="1"/>
</dbReference>
<dbReference type="InterPro" id="IPR036271">
    <property type="entry name" value="Tet_transcr_reg_TetR-rel_C_sf"/>
</dbReference>
<feature type="compositionally biased region" description="Polar residues" evidence="3">
    <location>
        <begin position="69"/>
        <end position="80"/>
    </location>
</feature>
<feature type="DNA-binding region" description="H-T-H motif" evidence="2">
    <location>
        <begin position="264"/>
        <end position="283"/>
    </location>
</feature>
<dbReference type="InterPro" id="IPR050109">
    <property type="entry name" value="HTH-type_TetR-like_transc_reg"/>
</dbReference>
<dbReference type="GO" id="GO:0003700">
    <property type="term" value="F:DNA-binding transcription factor activity"/>
    <property type="evidence" value="ECO:0007669"/>
    <property type="project" value="TreeGrafter"/>
</dbReference>
<dbReference type="GO" id="GO:0000976">
    <property type="term" value="F:transcription cis-regulatory region binding"/>
    <property type="evidence" value="ECO:0007669"/>
    <property type="project" value="TreeGrafter"/>
</dbReference>
<protein>
    <submittedName>
        <fullName evidence="5">TetR family transcriptional regulator</fullName>
    </submittedName>
</protein>
<sequence length="429" mass="45554">MVTTDCLHHHVDRLVDVVQPDHHLGCAQVAQPLPPRRRADRRHHRGSAEAGELDRQPSDASGRAGDQHPTAQQWAGASQGPQGGEAHHRQGRRGGEIEPVGDPRHAVDVEDGTFGPRSRTEGDHPVADGRTAAVLGGSHDVTRGVVTEHRAGGHPGTEAGLAEVHRGLSHLDEQLAGCRDRLGHLGQAVSLGGVGGGDQGLHGTTSRNTIRTSGPVVPATVSPTRPIFWGNAMTTERADAARNRAMILRATEDLLTYREAMPISVDSIAARAGVGKGTVFRRFGSRSGLFRELLAERATRIGEQISHGPPPLGPGAPPGDRLLAFLDALADLAATNATLLAAHAMACAAGRHDDPTYRRWHEHLRQLVGQLRPDLDAGYVAHVLLGAFDAELVRRTIADGGVDRLRAAVRALARCLLPPGPERSCRPGP</sequence>
<name>A0A097CST6_9ACTN</name>
<evidence type="ECO:0000256" key="3">
    <source>
        <dbReference type="SAM" id="MobiDB-lite"/>
    </source>
</evidence>
<dbReference type="PANTHER" id="PTHR30055">
    <property type="entry name" value="HTH-TYPE TRANSCRIPTIONAL REGULATOR RUTR"/>
    <property type="match status" value="1"/>
</dbReference>
<feature type="region of interest" description="Disordered" evidence="3">
    <location>
        <begin position="26"/>
        <end position="131"/>
    </location>
</feature>